<proteinExistence type="predicted"/>
<dbReference type="Pfam" id="PF06041">
    <property type="entry name" value="DUF924"/>
    <property type="match status" value="1"/>
</dbReference>
<sequence length="302" mass="34749">MADQLKSLITPELLDLVVDTIIPFSKSEPLDFAKIRREFGTPLDGWPQGVTEKLWPVLVALSKIDLSSTTDMTTFLPAPSDASFPHKALGLQMLIDQMPRRLCRGIHSRWTNMHFDVISLRLAEWLLTLPPDQQPHTWARWKDTVTLDYWVIARQWFGAPFVHDDTAASQERAIAFTDETRRQVEQATGTTDPHRAERRAILSDIYAFPRIIRGDNVLEDPTVQGYTYWMCMLMDVHKPIVDRFGHYPYRNAYAGRQDTPDEEDWFRETDDFARPSKEDREKLAKDIAAGVWTPLPPVLGSK</sequence>
<dbReference type="InterPro" id="IPR010323">
    <property type="entry name" value="DUF924"/>
</dbReference>
<dbReference type="AlphaFoldDB" id="A0AAJ0BGP6"/>
<protein>
    <submittedName>
        <fullName evidence="1">Uncharacterized protein</fullName>
    </submittedName>
</protein>
<gene>
    <name evidence="1" type="ORF">QBC47DRAFT_380071</name>
</gene>
<dbReference type="Gene3D" id="1.25.40.10">
    <property type="entry name" value="Tetratricopeptide repeat domain"/>
    <property type="match status" value="1"/>
</dbReference>
<dbReference type="EMBL" id="MU839832">
    <property type="protein sequence ID" value="KAK1756502.1"/>
    <property type="molecule type" value="Genomic_DNA"/>
</dbReference>
<dbReference type="SUPFAM" id="SSF48452">
    <property type="entry name" value="TPR-like"/>
    <property type="match status" value="1"/>
</dbReference>
<evidence type="ECO:0000313" key="1">
    <source>
        <dbReference type="EMBL" id="KAK1756502.1"/>
    </source>
</evidence>
<comment type="caution">
    <text evidence="1">The sequence shown here is derived from an EMBL/GenBank/DDBJ whole genome shotgun (WGS) entry which is preliminary data.</text>
</comment>
<organism evidence="1 2">
    <name type="scientific">Echria macrotheca</name>
    <dbReference type="NCBI Taxonomy" id="438768"/>
    <lineage>
        <taxon>Eukaryota</taxon>
        <taxon>Fungi</taxon>
        <taxon>Dikarya</taxon>
        <taxon>Ascomycota</taxon>
        <taxon>Pezizomycotina</taxon>
        <taxon>Sordariomycetes</taxon>
        <taxon>Sordariomycetidae</taxon>
        <taxon>Sordariales</taxon>
        <taxon>Schizotheciaceae</taxon>
        <taxon>Echria</taxon>
    </lineage>
</organism>
<evidence type="ECO:0000313" key="2">
    <source>
        <dbReference type="Proteomes" id="UP001239445"/>
    </source>
</evidence>
<dbReference type="Proteomes" id="UP001239445">
    <property type="component" value="Unassembled WGS sequence"/>
</dbReference>
<reference evidence="1" key="1">
    <citation type="submission" date="2023-06" db="EMBL/GenBank/DDBJ databases">
        <title>Genome-scale phylogeny and comparative genomics of the fungal order Sordariales.</title>
        <authorList>
            <consortium name="Lawrence Berkeley National Laboratory"/>
            <person name="Hensen N."/>
            <person name="Bonometti L."/>
            <person name="Westerberg I."/>
            <person name="Brannstrom I.O."/>
            <person name="Guillou S."/>
            <person name="Cros-Aarteil S."/>
            <person name="Calhoun S."/>
            <person name="Haridas S."/>
            <person name="Kuo A."/>
            <person name="Mondo S."/>
            <person name="Pangilinan J."/>
            <person name="Riley R."/>
            <person name="Labutti K."/>
            <person name="Andreopoulos B."/>
            <person name="Lipzen A."/>
            <person name="Chen C."/>
            <person name="Yanf M."/>
            <person name="Daum C."/>
            <person name="Ng V."/>
            <person name="Clum A."/>
            <person name="Steindorff A."/>
            <person name="Ohm R."/>
            <person name="Martin F."/>
            <person name="Silar P."/>
            <person name="Natvig D."/>
            <person name="Lalanne C."/>
            <person name="Gautier V."/>
            <person name="Ament-Velasquez S.L."/>
            <person name="Kruys A."/>
            <person name="Hutchinson M.I."/>
            <person name="Powell A.J."/>
            <person name="Barry K."/>
            <person name="Miller A.N."/>
            <person name="Grigoriev I.V."/>
            <person name="Debuchy R."/>
            <person name="Gladieux P."/>
            <person name="Thoren M.H."/>
            <person name="Johannesson H."/>
        </authorList>
    </citation>
    <scope>NUCLEOTIDE SEQUENCE</scope>
    <source>
        <strain evidence="1">PSN4</strain>
    </source>
</reference>
<dbReference type="InterPro" id="IPR011990">
    <property type="entry name" value="TPR-like_helical_dom_sf"/>
</dbReference>
<accession>A0AAJ0BGP6</accession>
<name>A0AAJ0BGP6_9PEZI</name>
<keyword evidence="2" id="KW-1185">Reference proteome</keyword>